<dbReference type="STRING" id="887144.BJF91_06895"/>
<dbReference type="SUPFAM" id="SSF101478">
    <property type="entry name" value="ADP-ribosylglycohydrolase"/>
    <property type="match status" value="1"/>
</dbReference>
<dbReference type="PANTHER" id="PTHR16222">
    <property type="entry name" value="ADP-RIBOSYLGLYCOHYDROLASE"/>
    <property type="match status" value="1"/>
</dbReference>
<comment type="cofactor">
    <cofactor evidence="3">
        <name>Mg(2+)</name>
        <dbReference type="ChEBI" id="CHEBI:18420"/>
    </cofactor>
    <text evidence="3">Binds 2 magnesium ions per subunit.</text>
</comment>
<gene>
    <name evidence="4" type="ORF">BJF91_06895</name>
</gene>
<dbReference type="Gene3D" id="1.10.4080.10">
    <property type="entry name" value="ADP-ribosylation/Crystallin J1"/>
    <property type="match status" value="1"/>
</dbReference>
<feature type="binding site" evidence="3">
    <location>
        <position position="246"/>
    </location>
    <ligand>
        <name>Mg(2+)</name>
        <dbReference type="ChEBI" id="CHEBI:18420"/>
        <label>1</label>
    </ligand>
</feature>
<dbReference type="AlphaFoldDB" id="A0A1Q9A951"/>
<dbReference type="GO" id="GO:0016787">
    <property type="term" value="F:hydrolase activity"/>
    <property type="evidence" value="ECO:0007669"/>
    <property type="project" value="UniProtKB-KW"/>
</dbReference>
<feature type="binding site" evidence="3">
    <location>
        <position position="58"/>
    </location>
    <ligand>
        <name>Mg(2+)</name>
        <dbReference type="ChEBI" id="CHEBI:18420"/>
        <label>1</label>
    </ligand>
</feature>
<evidence type="ECO:0000256" key="3">
    <source>
        <dbReference type="PIRSR" id="PIRSR605502-1"/>
    </source>
</evidence>
<dbReference type="PANTHER" id="PTHR16222:SF24">
    <property type="entry name" value="ADP-RIBOSYLHYDROLASE ARH3"/>
    <property type="match status" value="1"/>
</dbReference>
<keyword evidence="3" id="KW-0479">Metal-binding</keyword>
<evidence type="ECO:0000313" key="4">
    <source>
        <dbReference type="EMBL" id="OLP51134.1"/>
    </source>
</evidence>
<dbReference type="GO" id="GO:0046872">
    <property type="term" value="F:metal ion binding"/>
    <property type="evidence" value="ECO:0007669"/>
    <property type="project" value="UniProtKB-KW"/>
</dbReference>
<dbReference type="InterPro" id="IPR050792">
    <property type="entry name" value="ADP-ribosylglycohydrolase"/>
</dbReference>
<keyword evidence="5" id="KW-1185">Reference proteome</keyword>
<dbReference type="EMBL" id="MKIN01000020">
    <property type="protein sequence ID" value="OLP51134.1"/>
    <property type="molecule type" value="Genomic_DNA"/>
</dbReference>
<keyword evidence="3" id="KW-0460">Magnesium</keyword>
<feature type="binding site" evidence="3">
    <location>
        <position position="59"/>
    </location>
    <ligand>
        <name>Mg(2+)</name>
        <dbReference type="ChEBI" id="CHEBI:18420"/>
        <label>1</label>
    </ligand>
</feature>
<evidence type="ECO:0000256" key="1">
    <source>
        <dbReference type="ARBA" id="ARBA00010702"/>
    </source>
</evidence>
<reference evidence="4 5" key="1">
    <citation type="submission" date="2016-09" db="EMBL/GenBank/DDBJ databases">
        <title>Rhizobium oryziradicis sp. nov., isolated from the root of rice.</title>
        <authorList>
            <person name="Zhao J."/>
            <person name="Zhang X."/>
        </authorList>
    </citation>
    <scope>NUCLEOTIDE SEQUENCE [LARGE SCALE GENOMIC DNA]</scope>
    <source>
        <strain evidence="4 5">14971</strain>
    </source>
</reference>
<feature type="binding site" evidence="3">
    <location>
        <position position="249"/>
    </location>
    <ligand>
        <name>Mg(2+)</name>
        <dbReference type="ChEBI" id="CHEBI:18420"/>
        <label>1</label>
    </ligand>
</feature>
<dbReference type="Pfam" id="PF03747">
    <property type="entry name" value="ADP_ribosyl_GH"/>
    <property type="match status" value="1"/>
</dbReference>
<evidence type="ECO:0000256" key="2">
    <source>
        <dbReference type="ARBA" id="ARBA00022801"/>
    </source>
</evidence>
<dbReference type="InterPro" id="IPR005502">
    <property type="entry name" value="Ribosyl_crysJ1"/>
</dbReference>
<feature type="binding site" evidence="3">
    <location>
        <position position="57"/>
    </location>
    <ligand>
        <name>Mg(2+)</name>
        <dbReference type="ChEBI" id="CHEBI:18420"/>
        <label>1</label>
    </ligand>
</feature>
<name>A0A1Q9A951_9HYPH</name>
<protein>
    <submittedName>
        <fullName evidence="4">Ribosylglycohydrolase</fullName>
    </submittedName>
</protein>
<comment type="similarity">
    <text evidence="1">Belongs to the ADP-ribosylglycohydrolase family.</text>
</comment>
<feature type="binding site" evidence="3">
    <location>
        <position position="248"/>
    </location>
    <ligand>
        <name>Mg(2+)</name>
        <dbReference type="ChEBI" id="CHEBI:18420"/>
        <label>1</label>
    </ligand>
</feature>
<dbReference type="Proteomes" id="UP000185598">
    <property type="component" value="Unassembled WGS sequence"/>
</dbReference>
<organism evidence="4 5">
    <name type="scientific">Allorhizobium taibaishanense</name>
    <dbReference type="NCBI Taxonomy" id="887144"/>
    <lineage>
        <taxon>Bacteria</taxon>
        <taxon>Pseudomonadati</taxon>
        <taxon>Pseudomonadota</taxon>
        <taxon>Alphaproteobacteria</taxon>
        <taxon>Hyphomicrobiales</taxon>
        <taxon>Rhizobiaceae</taxon>
        <taxon>Rhizobium/Agrobacterium group</taxon>
        <taxon>Allorhizobium</taxon>
    </lineage>
</organism>
<accession>A0A1Q9A951</accession>
<proteinExistence type="inferred from homology"/>
<sequence length="314" mass="33652">MDMEARAIGCLLGQLAGDALGSLVEFRSPEEIRGRYPLGVREMHDGGTWDTIAGQPTDDSEMALGLARSIIAGKGFQQAAARKAYGDWLASQPFDVGMTVLGGIQGKPNGESQANGALMRIAPLGIFGARHSITLVGTWAEEDAVITHPNPICRQINNLFARAVAHAVAVGPSPSDLYDLVARWAEELNVDPIVHRAILDAKTVPAWDFMHQQGWVIIAFQNALFQILHAASLEDGVADTVSRGGDTDTNAAIAGALLGAVHGESAIPGQWRQTLLNCRPQAGLPRVKRPRPQVYWPIDAVELARGLLNIPAER</sequence>
<comment type="caution">
    <text evidence="4">The sequence shown here is derived from an EMBL/GenBank/DDBJ whole genome shotgun (WGS) entry which is preliminary data.</text>
</comment>
<dbReference type="InterPro" id="IPR036705">
    <property type="entry name" value="Ribosyl_crysJ1_sf"/>
</dbReference>
<keyword evidence="2 4" id="KW-0378">Hydrolase</keyword>
<evidence type="ECO:0000313" key="5">
    <source>
        <dbReference type="Proteomes" id="UP000185598"/>
    </source>
</evidence>